<gene>
    <name evidence="2" type="ORF">AVDCRST_MAG73-1735</name>
</gene>
<dbReference type="AlphaFoldDB" id="A0A6J4U2R2"/>
<protein>
    <submittedName>
        <fullName evidence="2">Uncharacterized protein</fullName>
    </submittedName>
</protein>
<dbReference type="EMBL" id="CADCWE010000108">
    <property type="protein sequence ID" value="CAA9539210.1"/>
    <property type="molecule type" value="Genomic_DNA"/>
</dbReference>
<feature type="compositionally biased region" description="Low complexity" evidence="1">
    <location>
        <begin position="17"/>
        <end position="26"/>
    </location>
</feature>
<sequence length="26" mass="2947">PKPHRRQLQRLARRRGATGLLPGRGV</sequence>
<feature type="compositionally biased region" description="Basic residues" evidence="1">
    <location>
        <begin position="1"/>
        <end position="16"/>
    </location>
</feature>
<evidence type="ECO:0000256" key="1">
    <source>
        <dbReference type="SAM" id="MobiDB-lite"/>
    </source>
</evidence>
<proteinExistence type="predicted"/>
<accession>A0A6J4U2R2</accession>
<evidence type="ECO:0000313" key="2">
    <source>
        <dbReference type="EMBL" id="CAA9539210.1"/>
    </source>
</evidence>
<feature type="region of interest" description="Disordered" evidence="1">
    <location>
        <begin position="1"/>
        <end position="26"/>
    </location>
</feature>
<reference evidence="2" key="1">
    <citation type="submission" date="2020-02" db="EMBL/GenBank/DDBJ databases">
        <authorList>
            <person name="Meier V. D."/>
        </authorList>
    </citation>
    <scope>NUCLEOTIDE SEQUENCE</scope>
    <source>
        <strain evidence="2">AVDCRST_MAG73</strain>
    </source>
</reference>
<feature type="non-terminal residue" evidence="2">
    <location>
        <position position="26"/>
    </location>
</feature>
<feature type="non-terminal residue" evidence="2">
    <location>
        <position position="1"/>
    </location>
</feature>
<name>A0A6J4U2R2_9BACT</name>
<organism evidence="2">
    <name type="scientific">uncultured Thermomicrobiales bacterium</name>
    <dbReference type="NCBI Taxonomy" id="1645740"/>
    <lineage>
        <taxon>Bacteria</taxon>
        <taxon>Pseudomonadati</taxon>
        <taxon>Thermomicrobiota</taxon>
        <taxon>Thermomicrobia</taxon>
        <taxon>Thermomicrobiales</taxon>
        <taxon>environmental samples</taxon>
    </lineage>
</organism>